<reference evidence="9 10" key="1">
    <citation type="journal article" date="2014" name="PLoS Genet.">
        <title>Hidden diversity in honey bee gut symbionts detected by single-cell genomics.</title>
        <authorList>
            <person name="Engel P."/>
            <person name="Stepanauskas R."/>
            <person name="Moran N."/>
        </authorList>
    </citation>
    <scope>NUCLEOTIDE SEQUENCE [LARGE SCALE GENOMIC DNA]</scope>
    <source>
        <strain evidence="9 10">SCGC AB-598-J21</strain>
    </source>
</reference>
<evidence type="ECO:0000256" key="6">
    <source>
        <dbReference type="ARBA" id="ARBA00023136"/>
    </source>
</evidence>
<evidence type="ECO:0000256" key="1">
    <source>
        <dbReference type="ARBA" id="ARBA00004241"/>
    </source>
</evidence>
<evidence type="ECO:0000259" key="8">
    <source>
        <dbReference type="Pfam" id="PF03895"/>
    </source>
</evidence>
<evidence type="ECO:0000256" key="3">
    <source>
        <dbReference type="ARBA" id="ARBA00022452"/>
    </source>
</evidence>
<dbReference type="InterPro" id="IPR045584">
    <property type="entry name" value="Pilin-like"/>
</dbReference>
<comment type="caution">
    <text evidence="9">The sequence shown here is derived from an EMBL/GenBank/DDBJ whole genome shotgun (WGS) entry which is preliminary data.</text>
</comment>
<evidence type="ECO:0000313" key="10">
    <source>
        <dbReference type="Proteomes" id="UP000027644"/>
    </source>
</evidence>
<keyword evidence="5" id="KW-0732">Signal</keyword>
<dbReference type="InterPro" id="IPR005594">
    <property type="entry name" value="YadA_C"/>
</dbReference>
<gene>
    <name evidence="9" type="ORF">SASC598J21_004580</name>
</gene>
<dbReference type="EMBL" id="AVQL01000330">
    <property type="protein sequence ID" value="KEQ01764.1"/>
    <property type="molecule type" value="Genomic_DNA"/>
</dbReference>
<evidence type="ECO:0000256" key="2">
    <source>
        <dbReference type="ARBA" id="ARBA00004442"/>
    </source>
</evidence>
<feature type="non-terminal residue" evidence="9">
    <location>
        <position position="1"/>
    </location>
</feature>
<comment type="subcellular location">
    <subcellularLocation>
        <location evidence="2">Cell outer membrane</location>
    </subcellularLocation>
    <subcellularLocation>
        <location evidence="1">Cell surface</location>
    </subcellularLocation>
</comment>
<evidence type="ECO:0000313" key="9">
    <source>
        <dbReference type="EMBL" id="KEQ01764.1"/>
    </source>
</evidence>
<dbReference type="GO" id="GO:0009279">
    <property type="term" value="C:cell outer membrane"/>
    <property type="evidence" value="ECO:0007669"/>
    <property type="project" value="UniProtKB-SubCell"/>
</dbReference>
<evidence type="ECO:0000256" key="7">
    <source>
        <dbReference type="ARBA" id="ARBA00023237"/>
    </source>
</evidence>
<dbReference type="Pfam" id="PF03895">
    <property type="entry name" value="YadA_anchor"/>
    <property type="match status" value="1"/>
</dbReference>
<dbReference type="Gene3D" id="6.10.250.2120">
    <property type="match status" value="1"/>
</dbReference>
<dbReference type="SUPFAM" id="SSF54523">
    <property type="entry name" value="Pili subunits"/>
    <property type="match status" value="1"/>
</dbReference>
<protein>
    <submittedName>
        <fullName evidence="9">Autotransporter adhesin</fullName>
    </submittedName>
</protein>
<dbReference type="Proteomes" id="UP000027644">
    <property type="component" value="Unassembled WGS sequence"/>
</dbReference>
<keyword evidence="3" id="KW-1134">Transmembrane beta strand</keyword>
<name>A0A074W2W3_9NEIS</name>
<dbReference type="AlphaFoldDB" id="A0A074W2W3"/>
<keyword evidence="7" id="KW-0998">Cell outer membrane</keyword>
<organism evidence="9 10">
    <name type="scientific">Snodgrassella alvi SCGC AB-598-J21</name>
    <dbReference type="NCBI Taxonomy" id="1385367"/>
    <lineage>
        <taxon>Bacteria</taxon>
        <taxon>Pseudomonadati</taxon>
        <taxon>Pseudomonadota</taxon>
        <taxon>Betaproteobacteria</taxon>
        <taxon>Neisseriales</taxon>
        <taxon>Neisseriaceae</taxon>
        <taxon>Snodgrassella</taxon>
    </lineage>
</organism>
<evidence type="ECO:0000256" key="4">
    <source>
        <dbReference type="ARBA" id="ARBA00022692"/>
    </source>
</evidence>
<dbReference type="Gene3D" id="3.30.1300.30">
    <property type="entry name" value="GSPII I/J protein-like"/>
    <property type="match status" value="1"/>
</dbReference>
<feature type="domain" description="Trimeric autotransporter adhesin YadA-like C-terminal membrane anchor" evidence="8">
    <location>
        <begin position="60"/>
        <end position="114"/>
    </location>
</feature>
<evidence type="ECO:0000256" key="5">
    <source>
        <dbReference type="ARBA" id="ARBA00022729"/>
    </source>
</evidence>
<accession>A0A074W2W3</accession>
<keyword evidence="6" id="KW-0472">Membrane</keyword>
<sequence length="114" mass="11924">TADTDAVNVAQLKGVDNQVSRINEYVNQINDNVHRVERRAYSGTAMAMALSGAYLPSLNGGEQTVGVGVGAYRGYGAIGVNYKAASKNGKITWGAGVSTTGKEVAVNSVLGFKW</sequence>
<proteinExistence type="predicted"/>
<dbReference type="GO" id="GO:0009986">
    <property type="term" value="C:cell surface"/>
    <property type="evidence" value="ECO:0007669"/>
    <property type="project" value="UniProtKB-SubCell"/>
</dbReference>
<keyword evidence="4" id="KW-0812">Transmembrane</keyword>